<name>A0AAW6RK21_9BURK</name>
<dbReference type="EMBL" id="JARVII010000041">
    <property type="protein sequence ID" value="MDG9700529.1"/>
    <property type="molecule type" value="Genomic_DNA"/>
</dbReference>
<reference evidence="1 2" key="1">
    <citation type="submission" date="2023-04" db="EMBL/GenBank/DDBJ databases">
        <title>Ottowia paracancer sp. nov., isolated from human stomach.</title>
        <authorList>
            <person name="Song Y."/>
        </authorList>
    </citation>
    <scope>NUCLEOTIDE SEQUENCE [LARGE SCALE GENOMIC DNA]</scope>
    <source>
        <strain evidence="1 2">10c7w1</strain>
    </source>
</reference>
<protein>
    <submittedName>
        <fullName evidence="1">Uncharacterized protein</fullName>
    </submittedName>
</protein>
<accession>A0AAW6RK21</accession>
<evidence type="ECO:0000313" key="1">
    <source>
        <dbReference type="EMBL" id="MDG9700529.1"/>
    </source>
</evidence>
<comment type="caution">
    <text evidence="1">The sequence shown here is derived from an EMBL/GenBank/DDBJ whole genome shotgun (WGS) entry which is preliminary data.</text>
</comment>
<dbReference type="RefSeq" id="WP_146007072.1">
    <property type="nucleotide sequence ID" value="NZ_JARVII010000041.1"/>
</dbReference>
<organism evidence="1 2">
    <name type="scientific">Ottowia cancrivicina</name>
    <dbReference type="NCBI Taxonomy" id="3040346"/>
    <lineage>
        <taxon>Bacteria</taxon>
        <taxon>Pseudomonadati</taxon>
        <taxon>Pseudomonadota</taxon>
        <taxon>Betaproteobacteria</taxon>
        <taxon>Burkholderiales</taxon>
        <taxon>Comamonadaceae</taxon>
        <taxon>Ottowia</taxon>
    </lineage>
</organism>
<dbReference type="AlphaFoldDB" id="A0AAW6RK21"/>
<sequence>MTKKIRKLSLKEMEPIAREATRSALKNYVWEKEKMKNLTLGSGFEGDFGIFELYLAGKRPEDAVVLTETLVNRLTGEVSVKVFLPKKPEVSNPPA</sequence>
<gene>
    <name evidence="1" type="ORF">QB898_12580</name>
</gene>
<keyword evidence="2" id="KW-1185">Reference proteome</keyword>
<proteinExistence type="predicted"/>
<dbReference type="Proteomes" id="UP001237156">
    <property type="component" value="Unassembled WGS sequence"/>
</dbReference>
<evidence type="ECO:0000313" key="2">
    <source>
        <dbReference type="Proteomes" id="UP001237156"/>
    </source>
</evidence>